<dbReference type="InterPro" id="IPR017853">
    <property type="entry name" value="GH"/>
</dbReference>
<feature type="domain" description="Glycoside hydrolase family 2 catalytic" evidence="6">
    <location>
        <begin position="384"/>
        <end position="678"/>
    </location>
</feature>
<dbReference type="PhylomeDB" id="B4JVP6"/>
<dbReference type="InterPro" id="IPR006104">
    <property type="entry name" value="Glyco_hydro_2_N"/>
</dbReference>
<proteinExistence type="inferred from homology"/>
<dbReference type="GO" id="GO:0030246">
    <property type="term" value="F:carbohydrate binding"/>
    <property type="evidence" value="ECO:0007669"/>
    <property type="project" value="TreeGrafter"/>
</dbReference>
<dbReference type="HOGENOM" id="CLU_006501_6_1_1"/>
<dbReference type="SMR" id="B4JVP6"/>
<dbReference type="Pfam" id="PF02837">
    <property type="entry name" value="Glyco_hydro_2_N"/>
    <property type="match status" value="1"/>
</dbReference>
<dbReference type="Gene3D" id="3.20.20.80">
    <property type="entry name" value="Glycosidases"/>
    <property type="match status" value="1"/>
</dbReference>
<dbReference type="Proteomes" id="UP000001070">
    <property type="component" value="Unassembled WGS sequence"/>
</dbReference>
<dbReference type="STRING" id="7222.B4JVP6"/>
<dbReference type="PRINTS" id="PR00132">
    <property type="entry name" value="GLHYDRLASE2"/>
</dbReference>
<evidence type="ECO:0000256" key="4">
    <source>
        <dbReference type="ARBA" id="ARBA00023295"/>
    </source>
</evidence>
<dbReference type="SUPFAM" id="SSF49785">
    <property type="entry name" value="Galactose-binding domain-like"/>
    <property type="match status" value="1"/>
</dbReference>
<dbReference type="GO" id="GO:0005975">
    <property type="term" value="P:carbohydrate metabolic process"/>
    <property type="evidence" value="ECO:0007669"/>
    <property type="project" value="InterPro"/>
</dbReference>
<keyword evidence="3" id="KW-0378">Hydrolase</keyword>
<dbReference type="SUPFAM" id="SSF51445">
    <property type="entry name" value="(Trans)glycosidases"/>
    <property type="match status" value="1"/>
</dbReference>
<dbReference type="AlphaFoldDB" id="B4JVP6"/>
<organism evidence="9">
    <name type="scientific">Drosophila grimshawi</name>
    <name type="common">Hawaiian fruit fly</name>
    <name type="synonym">Idiomyia grimshawi</name>
    <dbReference type="NCBI Taxonomy" id="7222"/>
    <lineage>
        <taxon>Eukaryota</taxon>
        <taxon>Metazoa</taxon>
        <taxon>Ecdysozoa</taxon>
        <taxon>Arthropoda</taxon>
        <taxon>Hexapoda</taxon>
        <taxon>Insecta</taxon>
        <taxon>Pterygota</taxon>
        <taxon>Neoptera</taxon>
        <taxon>Endopterygota</taxon>
        <taxon>Diptera</taxon>
        <taxon>Brachycera</taxon>
        <taxon>Muscomorpha</taxon>
        <taxon>Ephydroidea</taxon>
        <taxon>Drosophilidae</taxon>
        <taxon>Drosophila</taxon>
        <taxon>Hawaiian Drosophila</taxon>
    </lineage>
</organism>
<name>B4JVP6_DROGR</name>
<dbReference type="GO" id="GO:0005615">
    <property type="term" value="C:extracellular space"/>
    <property type="evidence" value="ECO:0007669"/>
    <property type="project" value="TreeGrafter"/>
</dbReference>
<evidence type="ECO:0000256" key="3">
    <source>
        <dbReference type="ARBA" id="ARBA00022801"/>
    </source>
</evidence>
<dbReference type="PROSITE" id="PS00719">
    <property type="entry name" value="GLYCOSYL_HYDROL_F2_1"/>
    <property type="match status" value="1"/>
</dbReference>
<dbReference type="FunCoup" id="B4JVP6">
    <property type="interactions" value="446"/>
</dbReference>
<evidence type="ECO:0000259" key="7">
    <source>
        <dbReference type="Pfam" id="PF02837"/>
    </source>
</evidence>
<gene>
    <name evidence="8" type="primary">Dgri\GH22628</name>
    <name evidence="8" type="ORF">Dgri_GH22628</name>
</gene>
<dbReference type="Pfam" id="PF02836">
    <property type="entry name" value="Glyco_hydro_2_C"/>
    <property type="match status" value="1"/>
</dbReference>
<reference evidence="8 9" key="1">
    <citation type="journal article" date="2007" name="Nature">
        <title>Evolution of genes and genomes on the Drosophila phylogeny.</title>
        <authorList>
            <consortium name="Drosophila 12 Genomes Consortium"/>
            <person name="Clark A.G."/>
            <person name="Eisen M.B."/>
            <person name="Smith D.R."/>
            <person name="Bergman C.M."/>
            <person name="Oliver B."/>
            <person name="Markow T.A."/>
            <person name="Kaufman T.C."/>
            <person name="Kellis M."/>
            <person name="Gelbart W."/>
            <person name="Iyer V.N."/>
            <person name="Pollard D.A."/>
            <person name="Sackton T.B."/>
            <person name="Larracuente A.M."/>
            <person name="Singh N.D."/>
            <person name="Abad J.P."/>
            <person name="Abt D.N."/>
            <person name="Adryan B."/>
            <person name="Aguade M."/>
            <person name="Akashi H."/>
            <person name="Anderson W.W."/>
            <person name="Aquadro C.F."/>
            <person name="Ardell D.H."/>
            <person name="Arguello R."/>
            <person name="Artieri C.G."/>
            <person name="Barbash D.A."/>
            <person name="Barker D."/>
            <person name="Barsanti P."/>
            <person name="Batterham P."/>
            <person name="Batzoglou S."/>
            <person name="Begun D."/>
            <person name="Bhutkar A."/>
            <person name="Blanco E."/>
            <person name="Bosak S.A."/>
            <person name="Bradley R.K."/>
            <person name="Brand A.D."/>
            <person name="Brent M.R."/>
            <person name="Brooks A.N."/>
            <person name="Brown R.H."/>
            <person name="Butlin R.K."/>
            <person name="Caggese C."/>
            <person name="Calvi B.R."/>
            <person name="Bernardo de Carvalho A."/>
            <person name="Caspi A."/>
            <person name="Castrezana S."/>
            <person name="Celniker S.E."/>
            <person name="Chang J.L."/>
            <person name="Chapple C."/>
            <person name="Chatterji S."/>
            <person name="Chinwalla A."/>
            <person name="Civetta A."/>
            <person name="Clifton S.W."/>
            <person name="Comeron J.M."/>
            <person name="Costello J.C."/>
            <person name="Coyne J.A."/>
            <person name="Daub J."/>
            <person name="David R.G."/>
            <person name="Delcher A.L."/>
            <person name="Delehaunty K."/>
            <person name="Do C.B."/>
            <person name="Ebling H."/>
            <person name="Edwards K."/>
            <person name="Eickbush T."/>
            <person name="Evans J.D."/>
            <person name="Filipski A."/>
            <person name="Findeiss S."/>
            <person name="Freyhult E."/>
            <person name="Fulton L."/>
            <person name="Fulton R."/>
            <person name="Garcia A.C."/>
            <person name="Gardiner A."/>
            <person name="Garfield D.A."/>
            <person name="Garvin B.E."/>
            <person name="Gibson G."/>
            <person name="Gilbert D."/>
            <person name="Gnerre S."/>
            <person name="Godfrey J."/>
            <person name="Good R."/>
            <person name="Gotea V."/>
            <person name="Gravely B."/>
            <person name="Greenberg A.J."/>
            <person name="Griffiths-Jones S."/>
            <person name="Gross S."/>
            <person name="Guigo R."/>
            <person name="Gustafson E.A."/>
            <person name="Haerty W."/>
            <person name="Hahn M.W."/>
            <person name="Halligan D.L."/>
            <person name="Halpern A.L."/>
            <person name="Halter G.M."/>
            <person name="Han M.V."/>
            <person name="Heger A."/>
            <person name="Hillier L."/>
            <person name="Hinrichs A.S."/>
            <person name="Holmes I."/>
            <person name="Hoskins R.A."/>
            <person name="Hubisz M.J."/>
            <person name="Hultmark D."/>
            <person name="Huntley M.A."/>
            <person name="Jaffe D.B."/>
            <person name="Jagadeeshan S."/>
            <person name="Jeck W.R."/>
            <person name="Johnson J."/>
            <person name="Jones C.D."/>
            <person name="Jordan W.C."/>
            <person name="Karpen G.H."/>
            <person name="Kataoka E."/>
            <person name="Keightley P.D."/>
            <person name="Kheradpour P."/>
            <person name="Kirkness E.F."/>
            <person name="Koerich L.B."/>
            <person name="Kristiansen K."/>
            <person name="Kudrna D."/>
            <person name="Kulathinal R.J."/>
            <person name="Kumar S."/>
            <person name="Kwok R."/>
            <person name="Lander E."/>
            <person name="Langley C.H."/>
            <person name="Lapoint R."/>
            <person name="Lazzaro B.P."/>
            <person name="Lee S.J."/>
            <person name="Levesque L."/>
            <person name="Li R."/>
            <person name="Lin C.F."/>
            <person name="Lin M.F."/>
            <person name="Lindblad-Toh K."/>
            <person name="Llopart A."/>
            <person name="Long M."/>
            <person name="Low L."/>
            <person name="Lozovsky E."/>
            <person name="Lu J."/>
            <person name="Luo M."/>
            <person name="Machado C.A."/>
            <person name="Makalowski W."/>
            <person name="Marzo M."/>
            <person name="Matsuda M."/>
            <person name="Matzkin L."/>
            <person name="McAllister B."/>
            <person name="McBride C.S."/>
            <person name="McKernan B."/>
            <person name="McKernan K."/>
            <person name="Mendez-Lago M."/>
            <person name="Minx P."/>
            <person name="Mollenhauer M.U."/>
            <person name="Montooth K."/>
            <person name="Mount S.M."/>
            <person name="Mu X."/>
            <person name="Myers E."/>
            <person name="Negre B."/>
            <person name="Newfeld S."/>
            <person name="Nielsen R."/>
            <person name="Noor M.A."/>
            <person name="O'Grady P."/>
            <person name="Pachter L."/>
            <person name="Papaceit M."/>
            <person name="Parisi M.J."/>
            <person name="Parisi M."/>
            <person name="Parts L."/>
            <person name="Pedersen J.S."/>
            <person name="Pesole G."/>
            <person name="Phillippy A.M."/>
            <person name="Ponting C.P."/>
            <person name="Pop M."/>
            <person name="Porcelli D."/>
            <person name="Powell J.R."/>
            <person name="Prohaska S."/>
            <person name="Pruitt K."/>
            <person name="Puig M."/>
            <person name="Quesneville H."/>
            <person name="Ram K.R."/>
            <person name="Rand D."/>
            <person name="Rasmussen M.D."/>
            <person name="Reed L.K."/>
            <person name="Reenan R."/>
            <person name="Reily A."/>
            <person name="Remington K.A."/>
            <person name="Rieger T.T."/>
            <person name="Ritchie M.G."/>
            <person name="Robin C."/>
            <person name="Rogers Y.H."/>
            <person name="Rohde C."/>
            <person name="Rozas J."/>
            <person name="Rubenfield M.J."/>
            <person name="Ruiz A."/>
            <person name="Russo S."/>
            <person name="Salzberg S.L."/>
            <person name="Sanchez-Gracia A."/>
            <person name="Saranga D.J."/>
            <person name="Sato H."/>
            <person name="Schaeffer S.W."/>
            <person name="Schatz M.C."/>
            <person name="Schlenke T."/>
            <person name="Schwartz R."/>
            <person name="Segarra C."/>
            <person name="Singh R.S."/>
            <person name="Sirot L."/>
            <person name="Sirota M."/>
            <person name="Sisneros N.B."/>
            <person name="Smith C.D."/>
            <person name="Smith T.F."/>
            <person name="Spieth J."/>
            <person name="Stage D.E."/>
            <person name="Stark A."/>
            <person name="Stephan W."/>
            <person name="Strausberg R.L."/>
            <person name="Strempel S."/>
            <person name="Sturgill D."/>
            <person name="Sutton G."/>
            <person name="Sutton G.G."/>
            <person name="Tao W."/>
            <person name="Teichmann S."/>
            <person name="Tobari Y.N."/>
            <person name="Tomimura Y."/>
            <person name="Tsolas J.M."/>
            <person name="Valente V.L."/>
            <person name="Venter E."/>
            <person name="Venter J.C."/>
            <person name="Vicario S."/>
            <person name="Vieira F.G."/>
            <person name="Vilella A.J."/>
            <person name="Villasante A."/>
            <person name="Walenz B."/>
            <person name="Wang J."/>
            <person name="Wasserman M."/>
            <person name="Watts T."/>
            <person name="Wilson D."/>
            <person name="Wilson R.K."/>
            <person name="Wing R.A."/>
            <person name="Wolfner M.F."/>
            <person name="Wong A."/>
            <person name="Wong G.K."/>
            <person name="Wu C.I."/>
            <person name="Wu G."/>
            <person name="Yamamoto D."/>
            <person name="Yang H.P."/>
            <person name="Yang S.P."/>
            <person name="Yorke J.A."/>
            <person name="Yoshida K."/>
            <person name="Zdobnov E."/>
            <person name="Zhang P."/>
            <person name="Zhang Y."/>
            <person name="Zimin A.V."/>
            <person name="Baldwin J."/>
            <person name="Abdouelleil A."/>
            <person name="Abdulkadir J."/>
            <person name="Abebe A."/>
            <person name="Abera B."/>
            <person name="Abreu J."/>
            <person name="Acer S.C."/>
            <person name="Aftuck L."/>
            <person name="Alexander A."/>
            <person name="An P."/>
            <person name="Anderson E."/>
            <person name="Anderson S."/>
            <person name="Arachi H."/>
            <person name="Azer M."/>
            <person name="Bachantsang P."/>
            <person name="Barry A."/>
            <person name="Bayul T."/>
            <person name="Berlin A."/>
            <person name="Bessette D."/>
            <person name="Bloom T."/>
            <person name="Blye J."/>
            <person name="Boguslavskiy L."/>
            <person name="Bonnet C."/>
            <person name="Boukhgalter B."/>
            <person name="Bourzgui I."/>
            <person name="Brown A."/>
            <person name="Cahill P."/>
            <person name="Channer S."/>
            <person name="Cheshatsang Y."/>
            <person name="Chuda L."/>
            <person name="Citroen M."/>
            <person name="Collymore A."/>
            <person name="Cooke P."/>
            <person name="Costello M."/>
            <person name="D'Aco K."/>
            <person name="Daza R."/>
            <person name="De Haan G."/>
            <person name="DeGray S."/>
            <person name="DeMaso C."/>
            <person name="Dhargay N."/>
            <person name="Dooley K."/>
            <person name="Dooley E."/>
            <person name="Doricent M."/>
            <person name="Dorje P."/>
            <person name="Dorjee K."/>
            <person name="Dupes A."/>
            <person name="Elong R."/>
            <person name="Falk J."/>
            <person name="Farina A."/>
            <person name="Faro S."/>
            <person name="Ferguson D."/>
            <person name="Fisher S."/>
            <person name="Foley C.D."/>
            <person name="Franke A."/>
            <person name="Friedrich D."/>
            <person name="Gadbois L."/>
            <person name="Gearin G."/>
            <person name="Gearin C.R."/>
            <person name="Giannoukos G."/>
            <person name="Goode T."/>
            <person name="Graham J."/>
            <person name="Grandbois E."/>
            <person name="Grewal S."/>
            <person name="Gyaltsen K."/>
            <person name="Hafez N."/>
            <person name="Hagos B."/>
            <person name="Hall J."/>
            <person name="Henson C."/>
            <person name="Hollinger A."/>
            <person name="Honan T."/>
            <person name="Huard M.D."/>
            <person name="Hughes L."/>
            <person name="Hurhula B."/>
            <person name="Husby M.E."/>
            <person name="Kamat A."/>
            <person name="Kanga B."/>
            <person name="Kashin S."/>
            <person name="Khazanovich D."/>
            <person name="Kisner P."/>
            <person name="Lance K."/>
            <person name="Lara M."/>
            <person name="Lee W."/>
            <person name="Lennon N."/>
            <person name="Letendre F."/>
            <person name="LeVine R."/>
            <person name="Lipovsky A."/>
            <person name="Liu X."/>
            <person name="Liu J."/>
            <person name="Liu S."/>
            <person name="Lokyitsang T."/>
            <person name="Lokyitsang Y."/>
            <person name="Lubonja R."/>
            <person name="Lui A."/>
            <person name="MacDonald P."/>
            <person name="Magnisalis V."/>
            <person name="Maru K."/>
            <person name="Matthews C."/>
            <person name="McCusker W."/>
            <person name="McDonough S."/>
            <person name="Mehta T."/>
            <person name="Meldrim J."/>
            <person name="Meneus L."/>
            <person name="Mihai O."/>
            <person name="Mihalev A."/>
            <person name="Mihova T."/>
            <person name="Mittelman R."/>
            <person name="Mlenga V."/>
            <person name="Montmayeur A."/>
            <person name="Mulrain L."/>
            <person name="Navidi A."/>
            <person name="Naylor J."/>
            <person name="Negash T."/>
            <person name="Nguyen T."/>
            <person name="Nguyen N."/>
            <person name="Nicol R."/>
            <person name="Norbu C."/>
            <person name="Norbu N."/>
            <person name="Novod N."/>
            <person name="O'Neill B."/>
            <person name="Osman S."/>
            <person name="Markiewicz E."/>
            <person name="Oyono O.L."/>
            <person name="Patti C."/>
            <person name="Phunkhang P."/>
            <person name="Pierre F."/>
            <person name="Priest M."/>
            <person name="Raghuraman S."/>
            <person name="Rege F."/>
            <person name="Reyes R."/>
            <person name="Rise C."/>
            <person name="Rogov P."/>
            <person name="Ross K."/>
            <person name="Ryan E."/>
            <person name="Settipalli S."/>
            <person name="Shea T."/>
            <person name="Sherpa N."/>
            <person name="Shi L."/>
            <person name="Shih D."/>
            <person name="Sparrow T."/>
            <person name="Spaulding J."/>
            <person name="Stalker J."/>
            <person name="Stange-Thomann N."/>
            <person name="Stavropoulos S."/>
            <person name="Stone C."/>
            <person name="Strader C."/>
            <person name="Tesfaye S."/>
            <person name="Thomson T."/>
            <person name="Thoulutsang Y."/>
            <person name="Thoulutsang D."/>
            <person name="Topham K."/>
            <person name="Topping I."/>
            <person name="Tsamla T."/>
            <person name="Vassiliev H."/>
            <person name="Vo A."/>
            <person name="Wangchuk T."/>
            <person name="Wangdi T."/>
            <person name="Weiand M."/>
            <person name="Wilkinson J."/>
            <person name="Wilson A."/>
            <person name="Yadav S."/>
            <person name="Young G."/>
            <person name="Yu Q."/>
            <person name="Zembek L."/>
            <person name="Zhong D."/>
            <person name="Zimmer A."/>
            <person name="Zwirko Z."/>
            <person name="Jaffe D.B."/>
            <person name="Alvarez P."/>
            <person name="Brockman W."/>
            <person name="Butler J."/>
            <person name="Chin C."/>
            <person name="Gnerre S."/>
            <person name="Grabherr M."/>
            <person name="Kleber M."/>
            <person name="Mauceli E."/>
            <person name="MacCallum I."/>
        </authorList>
    </citation>
    <scope>NUCLEOTIDE SEQUENCE [LARGE SCALE GENOMIC DNA]</scope>
    <source>
        <strain evidence="9">Tucson 15287-2541.00</strain>
    </source>
</reference>
<dbReference type="OMA" id="IRLGHYQ"/>
<feature type="chain" id="PRO_5002812932" evidence="5">
    <location>
        <begin position="23"/>
        <end position="699"/>
    </location>
</feature>
<accession>B4JVP6</accession>
<dbReference type="FunFam" id="3.20.20.80:FF:000029">
    <property type="entry name" value="Beta-glucuronidase"/>
    <property type="match status" value="1"/>
</dbReference>
<keyword evidence="9" id="KW-1185">Reference proteome</keyword>
<evidence type="ECO:0000256" key="2">
    <source>
        <dbReference type="ARBA" id="ARBA00022729"/>
    </source>
</evidence>
<evidence type="ECO:0000313" key="9">
    <source>
        <dbReference type="Proteomes" id="UP000001070"/>
    </source>
</evidence>
<dbReference type="FunFam" id="2.60.120.260:FF:000027">
    <property type="entry name" value="Beta-glucuronidase"/>
    <property type="match status" value="1"/>
</dbReference>
<keyword evidence="2 5" id="KW-0732">Signal</keyword>
<feature type="domain" description="Glycosyl hydrolases family 2 sugar binding" evidence="7">
    <location>
        <begin position="81"/>
        <end position="260"/>
    </location>
</feature>
<dbReference type="PANTHER" id="PTHR10066">
    <property type="entry name" value="BETA-GLUCURONIDASE"/>
    <property type="match status" value="1"/>
</dbReference>
<dbReference type="GO" id="GO:0004566">
    <property type="term" value="F:beta-glucuronidase activity"/>
    <property type="evidence" value="ECO:0007669"/>
    <property type="project" value="TreeGrafter"/>
</dbReference>
<dbReference type="InterPro" id="IPR008979">
    <property type="entry name" value="Galactose-bd-like_sf"/>
</dbReference>
<feature type="signal peptide" evidence="5">
    <location>
        <begin position="1"/>
        <end position="22"/>
    </location>
</feature>
<evidence type="ECO:0000313" key="8">
    <source>
        <dbReference type="EMBL" id="EDV98514.1"/>
    </source>
</evidence>
<dbReference type="SUPFAM" id="SSF49303">
    <property type="entry name" value="beta-Galactosidase/glucuronidase domain"/>
    <property type="match status" value="1"/>
</dbReference>
<dbReference type="InterPro" id="IPR006103">
    <property type="entry name" value="Glyco_hydro_2_cat"/>
</dbReference>
<dbReference type="NCBIfam" id="NF007538">
    <property type="entry name" value="PRK10150.1"/>
    <property type="match status" value="1"/>
</dbReference>
<dbReference type="OrthoDB" id="408532at2759"/>
<dbReference type="PANTHER" id="PTHR10066:SF67">
    <property type="entry name" value="BETA-GLUCURONIDASE"/>
    <property type="match status" value="1"/>
</dbReference>
<dbReference type="Gene3D" id="2.60.120.260">
    <property type="entry name" value="Galactose-binding domain-like"/>
    <property type="match status" value="1"/>
</dbReference>
<dbReference type="EMBL" id="CH916375">
    <property type="protein sequence ID" value="EDV98514.1"/>
    <property type="molecule type" value="Genomic_DNA"/>
</dbReference>
<dbReference type="InterPro" id="IPR023230">
    <property type="entry name" value="Glyco_hydro_2_CS"/>
</dbReference>
<dbReference type="InterPro" id="IPR013783">
    <property type="entry name" value="Ig-like_fold"/>
</dbReference>
<evidence type="ECO:0000256" key="5">
    <source>
        <dbReference type="SAM" id="SignalP"/>
    </source>
</evidence>
<keyword evidence="4" id="KW-0326">Glycosidase</keyword>
<dbReference type="InParanoid" id="B4JVP6"/>
<protein>
    <submittedName>
        <fullName evidence="8">GH22628</fullName>
    </submittedName>
</protein>
<evidence type="ECO:0000256" key="1">
    <source>
        <dbReference type="ARBA" id="ARBA00007401"/>
    </source>
</evidence>
<dbReference type="GO" id="GO:0019391">
    <property type="term" value="P:glucuronoside catabolic process"/>
    <property type="evidence" value="ECO:0007669"/>
    <property type="project" value="TreeGrafter"/>
</dbReference>
<dbReference type="InterPro" id="IPR006101">
    <property type="entry name" value="Glyco_hydro_2"/>
</dbReference>
<dbReference type="eggNOG" id="KOG2024">
    <property type="taxonomic scope" value="Eukaryota"/>
</dbReference>
<comment type="similarity">
    <text evidence="1">Belongs to the glycosyl hydrolase 2 family.</text>
</comment>
<sequence length="699" mass="81491">MRNSTCIWITLLNVFLFNGCAACPKENYDFAYQQEFEAEFEPEQHQEQQKLKEIKYSYSNIKPPATVGLLYPRESETREVRSLDGMWLLLRSNASDPLQGIREKWYNQSLRATNHSTILMPVPASYNDVTVDQQLRDHVGTVWYERQFFVPTRWRTDKLRTWLRFGSVHYQAVVWINGQAALRHNFGHLPFEAEIDSFVKYGSENRITIMVDNRLNNRTIPQGKVLKQANDDGVVYVQTYTFDFFNYAGIHRSVHLYTTPQTHISDVELRTLISINKIGRIDYRLWFGNEGSLARNSNYVLVQLRDETGTVVAHQINRELRNGTLLVTNVKPWWPYLMDPVPGYMYSLEFLLFSTDESDAEANSQLIDAYRMPIGIRSLSWNNDGLYLNGKSLYLRGFGKHEDSDIRGKGLDNAMIMRDFNLLKWIGANAYRTSHYPYSEESMQFADKHGIMIIDECPSVNTDLFEPQLLLNHMSALEQLIHRDRNHASVIAWSIANEPRTQKMTAEAYFGALTNYTRGIAHGRPLTAASNVDSPSKCKMSQFLDIIGFNRYNAWYHNAGRTDMIVSPMYEEAKYWRERYQKPIIVFEYGGDTLEGYHTLPAFIWSEEYQTTLFSKHFQAFDKLRQLKWFMGEFVWNFADFKTEQTITRVGGNKKGVFTRDRQPKAVAHLLRQRYYALALKLDNASMPVDLFNYIIEWN</sequence>
<dbReference type="InterPro" id="IPR036156">
    <property type="entry name" value="Beta-gal/glucu_dom_sf"/>
</dbReference>
<evidence type="ECO:0000259" key="6">
    <source>
        <dbReference type="Pfam" id="PF02836"/>
    </source>
</evidence>
<dbReference type="KEGG" id="dgr:6569022"/>
<dbReference type="Gene3D" id="2.60.40.10">
    <property type="entry name" value="Immunoglobulins"/>
    <property type="match status" value="1"/>
</dbReference>